<evidence type="ECO:0000313" key="4">
    <source>
        <dbReference type="EMBL" id="NYD87944.1"/>
    </source>
</evidence>
<dbReference type="InterPro" id="IPR045063">
    <property type="entry name" value="Dynamin_N"/>
</dbReference>
<keyword evidence="4" id="KW-0067">ATP-binding</keyword>
<dbReference type="RefSeq" id="WP_140460242.1">
    <property type="nucleotide sequence ID" value="NZ_BAABFI010000013.1"/>
</dbReference>
<dbReference type="EMBL" id="JACCBK010000001">
    <property type="protein sequence ID" value="NYD87944.1"/>
    <property type="molecule type" value="Genomic_DNA"/>
</dbReference>
<dbReference type="CDD" id="cd00882">
    <property type="entry name" value="Ras_like_GTPase"/>
    <property type="match status" value="1"/>
</dbReference>
<dbReference type="GO" id="GO:0005524">
    <property type="term" value="F:ATP binding"/>
    <property type="evidence" value="ECO:0007669"/>
    <property type="project" value="UniProtKB-KW"/>
</dbReference>
<dbReference type="Proteomes" id="UP000577956">
    <property type="component" value="Unassembled WGS sequence"/>
</dbReference>
<dbReference type="GO" id="GO:0043024">
    <property type="term" value="F:ribosomal small subunit binding"/>
    <property type="evidence" value="ECO:0007669"/>
    <property type="project" value="TreeGrafter"/>
</dbReference>
<dbReference type="PANTHER" id="PTHR42698">
    <property type="entry name" value="GTPASE ERA"/>
    <property type="match status" value="1"/>
</dbReference>
<dbReference type="GO" id="GO:0005525">
    <property type="term" value="F:GTP binding"/>
    <property type="evidence" value="ECO:0007669"/>
    <property type="project" value="InterPro"/>
</dbReference>
<dbReference type="AlphaFoldDB" id="A0A7Y9FIN0"/>
<organism evidence="4 5">
    <name type="scientific">Cellulomonas oligotrophica</name>
    <dbReference type="NCBI Taxonomy" id="931536"/>
    <lineage>
        <taxon>Bacteria</taxon>
        <taxon>Bacillati</taxon>
        <taxon>Actinomycetota</taxon>
        <taxon>Actinomycetes</taxon>
        <taxon>Micrococcales</taxon>
        <taxon>Cellulomonadaceae</taxon>
        <taxon>Cellulomonas</taxon>
    </lineage>
</organism>
<name>A0A7Y9FIN0_9CELL</name>
<dbReference type="GO" id="GO:0019843">
    <property type="term" value="F:rRNA binding"/>
    <property type="evidence" value="ECO:0007669"/>
    <property type="project" value="TreeGrafter"/>
</dbReference>
<keyword evidence="6" id="KW-1185">Reference proteome</keyword>
<dbReference type="Proteomes" id="UP000618382">
    <property type="component" value="Unassembled WGS sequence"/>
</dbReference>
<dbReference type="PANTHER" id="PTHR42698:SF1">
    <property type="entry name" value="GTPASE ERA, MITOCHONDRIAL"/>
    <property type="match status" value="1"/>
</dbReference>
<comment type="caution">
    <text evidence="4">The sequence shown here is derived from an EMBL/GenBank/DDBJ whole genome shotgun (WGS) entry which is preliminary data.</text>
</comment>
<dbReference type="GO" id="GO:0005829">
    <property type="term" value="C:cytosol"/>
    <property type="evidence" value="ECO:0007669"/>
    <property type="project" value="TreeGrafter"/>
</dbReference>
<protein>
    <submittedName>
        <fullName evidence="4">Energy-coupling factor transporter ATP-binding protein EcfA2</fullName>
    </submittedName>
</protein>
<keyword evidence="4" id="KW-0547">Nucleotide-binding</keyword>
<dbReference type="GO" id="GO:0000028">
    <property type="term" value="P:ribosomal small subunit assembly"/>
    <property type="evidence" value="ECO:0007669"/>
    <property type="project" value="TreeGrafter"/>
</dbReference>
<feature type="compositionally biased region" description="Low complexity" evidence="1">
    <location>
        <begin position="8"/>
        <end position="18"/>
    </location>
</feature>
<dbReference type="SUPFAM" id="SSF52540">
    <property type="entry name" value="P-loop containing nucleoside triphosphate hydrolases"/>
    <property type="match status" value="1"/>
</dbReference>
<dbReference type="EMBL" id="BONN01000005">
    <property type="protein sequence ID" value="GIG32848.1"/>
    <property type="molecule type" value="Genomic_DNA"/>
</dbReference>
<dbReference type="Pfam" id="PF00350">
    <property type="entry name" value="Dynamin_N"/>
    <property type="match status" value="1"/>
</dbReference>
<feature type="domain" description="Dynamin N-terminal" evidence="2">
    <location>
        <begin position="98"/>
        <end position="138"/>
    </location>
</feature>
<evidence type="ECO:0000256" key="1">
    <source>
        <dbReference type="SAM" id="MobiDB-lite"/>
    </source>
</evidence>
<evidence type="ECO:0000313" key="3">
    <source>
        <dbReference type="EMBL" id="GIG32848.1"/>
    </source>
</evidence>
<feature type="region of interest" description="Disordered" evidence="1">
    <location>
        <begin position="1"/>
        <end position="25"/>
    </location>
</feature>
<dbReference type="InterPro" id="IPR027417">
    <property type="entry name" value="P-loop_NTPase"/>
</dbReference>
<dbReference type="Gene3D" id="3.40.50.300">
    <property type="entry name" value="P-loop containing nucleotide triphosphate hydrolases"/>
    <property type="match status" value="1"/>
</dbReference>
<accession>A0A7Y9FIN0</accession>
<proteinExistence type="predicted"/>
<gene>
    <name evidence="4" type="ORF">BKA21_003493</name>
    <name evidence="3" type="ORF">Col01nite_20070</name>
</gene>
<reference evidence="4 5" key="1">
    <citation type="submission" date="2020-07" db="EMBL/GenBank/DDBJ databases">
        <title>Sequencing the genomes of 1000 actinobacteria strains.</title>
        <authorList>
            <person name="Klenk H.-P."/>
        </authorList>
    </citation>
    <scope>NUCLEOTIDE SEQUENCE [LARGE SCALE GENOMIC DNA]</scope>
    <source>
        <strain evidence="4 5">DSM 24482</strain>
    </source>
</reference>
<evidence type="ECO:0000313" key="5">
    <source>
        <dbReference type="Proteomes" id="UP000577956"/>
    </source>
</evidence>
<sequence length="575" mass="59192">MSAHPGTVPARPAPSSSVPDRDAGTDARAVARDVLVRPLAQTSLLDAVKDLRRDVDATTFPLDIAGVDAARASRARLVDQLGEHLVPRLTELSAPAVVVVSGSTGAGKSTLVNSIVGREVTAAGVLRPTTRRPVLVHHPLDVDLISHHPVLESVEVAQDEAVPRGIALLDAPDLDSVLDSNRESAHRLLEAADLWLFVTTAARYGDALPWQVLEAAVERGTSIAMVLNRVPAGSLPAVRGDLLARLREHGLAGSPLFVVPDVGPHSGPLDASLVAPVARWLAMLAGPDRARTVVGRTLRGALAALRPWVDELADAVQAQADAAAHVGQVLDEAAALPVADAEVAIRAGTVADGAVRARWTELTAAGAPLARLTDRRGRAKGGPRHARARTVAVVPLLADLVDSAAAVLASAGEHAEDLLRAALDGPSAPPGGADVLAAWPARVSGRTTAAERAARAWTAEGARAVRALLAAADQGAELESDRVRAAARAVGPDALAAVALTAAAGVPGAADGLAALIGTHAEPLVEHLRDDLADRARDQVGLERDAAGSTLSDPDLAEDASSRLRLRLAVLKGLT</sequence>
<reference evidence="3 6" key="2">
    <citation type="submission" date="2021-01" db="EMBL/GenBank/DDBJ databases">
        <title>Whole genome shotgun sequence of Cellulomonas oligotrophica NBRC 109435.</title>
        <authorList>
            <person name="Komaki H."/>
            <person name="Tamura T."/>
        </authorList>
    </citation>
    <scope>NUCLEOTIDE SEQUENCE [LARGE SCALE GENOMIC DNA]</scope>
    <source>
        <strain evidence="3 6">NBRC 109435</strain>
    </source>
</reference>
<evidence type="ECO:0000259" key="2">
    <source>
        <dbReference type="Pfam" id="PF00350"/>
    </source>
</evidence>
<dbReference type="InterPro" id="IPR005662">
    <property type="entry name" value="GTPase_Era-like"/>
</dbReference>
<evidence type="ECO:0000313" key="6">
    <source>
        <dbReference type="Proteomes" id="UP000618382"/>
    </source>
</evidence>